<keyword evidence="1" id="KW-0812">Transmembrane</keyword>
<keyword evidence="1" id="KW-1133">Transmembrane helix</keyword>
<gene>
    <name evidence="2" type="ORF">BJY20_001297</name>
</gene>
<dbReference type="AlphaFoldDB" id="A0A852VVW8"/>
<proteinExistence type="predicted"/>
<feature type="transmembrane region" description="Helical" evidence="1">
    <location>
        <begin position="128"/>
        <end position="150"/>
    </location>
</feature>
<name>A0A852VVW8_9MICO</name>
<evidence type="ECO:0000256" key="1">
    <source>
        <dbReference type="SAM" id="Phobius"/>
    </source>
</evidence>
<protein>
    <submittedName>
        <fullName evidence="2">Uncharacterized protein</fullName>
    </submittedName>
</protein>
<keyword evidence="1" id="KW-0472">Membrane</keyword>
<feature type="transmembrane region" description="Helical" evidence="1">
    <location>
        <begin position="47"/>
        <end position="68"/>
    </location>
</feature>
<dbReference type="EMBL" id="JACCAE010000001">
    <property type="protein sequence ID" value="NYF97905.1"/>
    <property type="molecule type" value="Genomic_DNA"/>
</dbReference>
<organism evidence="2 3">
    <name type="scientific">Janibacter cremeus</name>
    <dbReference type="NCBI Taxonomy" id="1285192"/>
    <lineage>
        <taxon>Bacteria</taxon>
        <taxon>Bacillati</taxon>
        <taxon>Actinomycetota</taxon>
        <taxon>Actinomycetes</taxon>
        <taxon>Micrococcales</taxon>
        <taxon>Intrasporangiaceae</taxon>
        <taxon>Janibacter</taxon>
    </lineage>
</organism>
<evidence type="ECO:0000313" key="2">
    <source>
        <dbReference type="EMBL" id="NYF97905.1"/>
    </source>
</evidence>
<comment type="caution">
    <text evidence="2">The sequence shown here is derived from an EMBL/GenBank/DDBJ whole genome shotgun (WGS) entry which is preliminary data.</text>
</comment>
<dbReference type="Proteomes" id="UP000554054">
    <property type="component" value="Unassembled WGS sequence"/>
</dbReference>
<reference evidence="2 3" key="1">
    <citation type="submission" date="2020-07" db="EMBL/GenBank/DDBJ databases">
        <title>Sequencing the genomes of 1000 actinobacteria strains.</title>
        <authorList>
            <person name="Klenk H.-P."/>
        </authorList>
    </citation>
    <scope>NUCLEOTIDE SEQUENCE [LARGE SCALE GENOMIC DNA]</scope>
    <source>
        <strain evidence="2 3">DSM 26154</strain>
    </source>
</reference>
<accession>A0A852VVW8</accession>
<feature type="transmembrane region" description="Helical" evidence="1">
    <location>
        <begin position="6"/>
        <end position="27"/>
    </location>
</feature>
<feature type="transmembrane region" description="Helical" evidence="1">
    <location>
        <begin position="80"/>
        <end position="101"/>
    </location>
</feature>
<keyword evidence="3" id="KW-1185">Reference proteome</keyword>
<evidence type="ECO:0000313" key="3">
    <source>
        <dbReference type="Proteomes" id="UP000554054"/>
    </source>
</evidence>
<sequence>MEEMPQWFTLSLLAALLIVTVVVRFFIAEPLDGWLVPRARGRRGGAAARTAVLHLGLCVWLAGFTAAAAAVRDLAGPTTWAAGALTLVAVLPAAPVTAHFLPSSAGSLPRAGLTAAGMTKGEAHATRWVGLPFAVIEVVLGLAGGFLALAP</sequence>
<dbReference type="RefSeq" id="WP_185990774.1">
    <property type="nucleotide sequence ID" value="NZ_JACCAE010000001.1"/>
</dbReference>